<comment type="caution">
    <text evidence="1">The sequence shown here is derived from an EMBL/GenBank/DDBJ whole genome shotgun (WGS) entry which is preliminary data.</text>
</comment>
<dbReference type="EMBL" id="LGKG01000002">
    <property type="protein sequence ID" value="KPC66507.1"/>
    <property type="molecule type" value="Genomic_DNA"/>
</dbReference>
<evidence type="ECO:0000313" key="2">
    <source>
        <dbReference type="Proteomes" id="UP000037982"/>
    </source>
</evidence>
<keyword evidence="2" id="KW-1185">Reference proteome</keyword>
<dbReference type="AlphaFoldDB" id="A0A0N0Y2H9"/>
<dbReference type="Proteomes" id="UP000037982">
    <property type="component" value="Unassembled WGS sequence"/>
</dbReference>
<dbReference type="RefSeq" id="WP_053922284.1">
    <property type="nucleotide sequence ID" value="NZ_LGKG01000002.1"/>
</dbReference>
<sequence length="114" mass="12609">MRFTQIVAGVDGRRLTVHWALGDAGSALEAGRGLHAGQFKTPERKGRMHTDLARACWQLRKPEQAATELLSAVRVCPAEVRDRPAIRRIAAELRSRHAQVVGVRELDTVFTTNA</sequence>
<reference evidence="2" key="1">
    <citation type="submission" date="2015-07" db="EMBL/GenBank/DDBJ databases">
        <authorList>
            <person name="Ju K.-S."/>
            <person name="Doroghazi J.R."/>
            <person name="Metcalf W.W."/>
        </authorList>
    </citation>
    <scope>NUCLEOTIDE SEQUENCE [LARGE SCALE GENOMIC DNA]</scope>
    <source>
        <strain evidence="2">NRRL ISP-5002</strain>
    </source>
</reference>
<dbReference type="PATRIC" id="fig|66876.3.peg.730"/>
<accession>A0A0N0Y2H9</accession>
<proteinExistence type="predicted"/>
<protein>
    <recommendedName>
        <fullName evidence="3">Tetratricopeptide repeat protein</fullName>
    </recommendedName>
</protein>
<organism evidence="1 2">
    <name type="scientific">Streptomyces chattanoogensis</name>
    <dbReference type="NCBI Taxonomy" id="66876"/>
    <lineage>
        <taxon>Bacteria</taxon>
        <taxon>Bacillati</taxon>
        <taxon>Actinomycetota</taxon>
        <taxon>Actinomycetes</taxon>
        <taxon>Kitasatosporales</taxon>
        <taxon>Streptomycetaceae</taxon>
        <taxon>Streptomyces</taxon>
    </lineage>
</organism>
<evidence type="ECO:0000313" key="1">
    <source>
        <dbReference type="EMBL" id="KPC66507.1"/>
    </source>
</evidence>
<name>A0A0N0Y2H9_9ACTN</name>
<evidence type="ECO:0008006" key="3">
    <source>
        <dbReference type="Google" id="ProtNLM"/>
    </source>
</evidence>
<gene>
    <name evidence="1" type="ORF">ADL29_03455</name>
</gene>